<dbReference type="AlphaFoldDB" id="A0AAU9ENZ9"/>
<proteinExistence type="predicted"/>
<dbReference type="KEGG" id="dmp:FAK_38350"/>
<dbReference type="RefSeq" id="WP_338603075.1">
    <property type="nucleotide sequence ID" value="NZ_AP028679.1"/>
</dbReference>
<evidence type="ECO:0000313" key="1">
    <source>
        <dbReference type="EMBL" id="BEQ16769.1"/>
    </source>
</evidence>
<sequence>MWGFLGAALVVAGLTWVTSDGRFLTRPLCCLVFLAGLGLEPLLPGRGSNPARAKK</sequence>
<protein>
    <submittedName>
        <fullName evidence="1">Uncharacterized protein</fullName>
    </submittedName>
</protein>
<accession>A0AAU9ENZ9</accession>
<gene>
    <name evidence="1" type="ORF">FAK_38350</name>
</gene>
<evidence type="ECO:0000313" key="2">
    <source>
        <dbReference type="Proteomes" id="UP001366166"/>
    </source>
</evidence>
<organism evidence="1 2">
    <name type="scientific">Desulfoferula mesophila</name>
    <dbReference type="NCBI Taxonomy" id="3058419"/>
    <lineage>
        <taxon>Bacteria</taxon>
        <taxon>Pseudomonadati</taxon>
        <taxon>Thermodesulfobacteriota</taxon>
        <taxon>Desulfarculia</taxon>
        <taxon>Desulfarculales</taxon>
        <taxon>Desulfarculaceae</taxon>
        <taxon>Desulfoferula</taxon>
    </lineage>
</organism>
<dbReference type="Proteomes" id="UP001366166">
    <property type="component" value="Chromosome"/>
</dbReference>
<dbReference type="EMBL" id="AP028679">
    <property type="protein sequence ID" value="BEQ16769.1"/>
    <property type="molecule type" value="Genomic_DNA"/>
</dbReference>
<name>A0AAU9ENZ9_9BACT</name>
<keyword evidence="2" id="KW-1185">Reference proteome</keyword>
<reference evidence="2" key="1">
    <citation type="journal article" date="2023" name="Arch. Microbiol.">
        <title>Desulfoferula mesophilus gen. nov. sp. nov., a mesophilic sulfate-reducing bacterium isolated from a brackish lake sediment.</title>
        <authorList>
            <person name="Watanabe T."/>
            <person name="Yabe T."/>
            <person name="Tsuji J.M."/>
            <person name="Fukui M."/>
        </authorList>
    </citation>
    <scope>NUCLEOTIDE SEQUENCE [LARGE SCALE GENOMIC DNA]</scope>
    <source>
        <strain evidence="2">12FAK</strain>
    </source>
</reference>